<feature type="compositionally biased region" description="Basic and acidic residues" evidence="1">
    <location>
        <begin position="50"/>
        <end position="66"/>
    </location>
</feature>
<comment type="caution">
    <text evidence="2">The sequence shown here is derived from an EMBL/GenBank/DDBJ whole genome shotgun (WGS) entry which is preliminary data.</text>
</comment>
<reference evidence="2 3" key="1">
    <citation type="submission" date="2018-09" db="EMBL/GenBank/DDBJ databases">
        <authorList>
            <person name="Zhu H."/>
        </authorList>
    </citation>
    <scope>NUCLEOTIDE SEQUENCE [LARGE SCALE GENOMIC DNA]</scope>
    <source>
        <strain evidence="2 3">K2R10-39</strain>
    </source>
</reference>
<evidence type="ECO:0000313" key="2">
    <source>
        <dbReference type="EMBL" id="RJG05057.1"/>
    </source>
</evidence>
<protein>
    <submittedName>
        <fullName evidence="2">Uncharacterized protein</fullName>
    </submittedName>
</protein>
<dbReference type="AlphaFoldDB" id="A0A418WXY1"/>
<accession>A0A418WXY1</accession>
<name>A0A418WXY1_9BURK</name>
<organism evidence="2 3">
    <name type="scientific">Noviherbaspirillum cavernae</name>
    <dbReference type="NCBI Taxonomy" id="2320862"/>
    <lineage>
        <taxon>Bacteria</taxon>
        <taxon>Pseudomonadati</taxon>
        <taxon>Pseudomonadota</taxon>
        <taxon>Betaproteobacteria</taxon>
        <taxon>Burkholderiales</taxon>
        <taxon>Oxalobacteraceae</taxon>
        <taxon>Noviherbaspirillum</taxon>
    </lineage>
</organism>
<proteinExistence type="predicted"/>
<dbReference type="EMBL" id="QYUN01000002">
    <property type="protein sequence ID" value="RJG05057.1"/>
    <property type="molecule type" value="Genomic_DNA"/>
</dbReference>
<gene>
    <name evidence="2" type="ORF">D3870_02610</name>
</gene>
<dbReference type="Proteomes" id="UP000285190">
    <property type="component" value="Unassembled WGS sequence"/>
</dbReference>
<feature type="compositionally biased region" description="Low complexity" evidence="1">
    <location>
        <begin position="1"/>
        <end position="13"/>
    </location>
</feature>
<evidence type="ECO:0000313" key="3">
    <source>
        <dbReference type="Proteomes" id="UP000285190"/>
    </source>
</evidence>
<sequence length="98" mass="10488">MALLASLPFSAAAQQKQHQSDPADADASVPATAYESAFKNYQTASEEQESPDKAWRAANNEMEKLRGHAGHVNGGAPAPTREMPAHHGGHHSNKGMER</sequence>
<feature type="compositionally biased region" description="Low complexity" evidence="1">
    <location>
        <begin position="20"/>
        <end position="33"/>
    </location>
</feature>
<feature type="compositionally biased region" description="Basic residues" evidence="1">
    <location>
        <begin position="87"/>
        <end position="98"/>
    </location>
</feature>
<keyword evidence="3" id="KW-1185">Reference proteome</keyword>
<evidence type="ECO:0000256" key="1">
    <source>
        <dbReference type="SAM" id="MobiDB-lite"/>
    </source>
</evidence>
<feature type="region of interest" description="Disordered" evidence="1">
    <location>
        <begin position="1"/>
        <end position="98"/>
    </location>
</feature>